<dbReference type="Gene3D" id="3.40.50.1820">
    <property type="entry name" value="alpha/beta hydrolase"/>
    <property type="match status" value="1"/>
</dbReference>
<dbReference type="Proteomes" id="UP001220395">
    <property type="component" value="Chromosome"/>
</dbReference>
<keyword evidence="2" id="KW-0378">Hydrolase</keyword>
<evidence type="ECO:0000259" key="1">
    <source>
        <dbReference type="Pfam" id="PF01738"/>
    </source>
</evidence>
<dbReference type="SUPFAM" id="SSF53474">
    <property type="entry name" value="alpha/beta-Hydrolases"/>
    <property type="match status" value="1"/>
</dbReference>
<dbReference type="PANTHER" id="PTHR46623:SF6">
    <property type="entry name" value="ALPHA_BETA-HYDROLASES SUPERFAMILY PROTEIN"/>
    <property type="match status" value="1"/>
</dbReference>
<proteinExistence type="predicted"/>
<keyword evidence="3" id="KW-1185">Reference proteome</keyword>
<dbReference type="GO" id="GO:0016787">
    <property type="term" value="F:hydrolase activity"/>
    <property type="evidence" value="ECO:0007669"/>
    <property type="project" value="UniProtKB-KW"/>
</dbReference>
<feature type="domain" description="Dienelactone hydrolase" evidence="1">
    <location>
        <begin position="13"/>
        <end position="227"/>
    </location>
</feature>
<sequence length="229" mass="24660">MIEIDALDASGRFAAYLAEPEGAPRGAIIVHQEIFGVNPGIRAKCDYWASLGYLSIAPDMFWRFAPGYDVDPDQPEQMAEAFEVRKKFNPNKGVEDLEATIRVAREKSGGGKVGVVGYCLGGRMAYLSATRTDAAACVGYYGAGIDGLLEEAHAIANPLMLHFAEKDHFIPAETVAKIRAVLDPNQHVTIHEYAGVDHGFATTSGSRRDETAAQAADARTEAFFAAHIG</sequence>
<dbReference type="PANTHER" id="PTHR46623">
    <property type="entry name" value="CARBOXYMETHYLENEBUTENOLIDASE-RELATED"/>
    <property type="match status" value="1"/>
</dbReference>
<accession>A0ABY7TRB5</accession>
<dbReference type="InterPro" id="IPR051049">
    <property type="entry name" value="Dienelactone_hydrolase-like"/>
</dbReference>
<dbReference type="EMBL" id="CP117411">
    <property type="protein sequence ID" value="WCT75495.1"/>
    <property type="molecule type" value="Genomic_DNA"/>
</dbReference>
<organism evidence="2 3">
    <name type="scientific">Sphingomonas naphthae</name>
    <dbReference type="NCBI Taxonomy" id="1813468"/>
    <lineage>
        <taxon>Bacteria</taxon>
        <taxon>Pseudomonadati</taxon>
        <taxon>Pseudomonadota</taxon>
        <taxon>Alphaproteobacteria</taxon>
        <taxon>Sphingomonadales</taxon>
        <taxon>Sphingomonadaceae</taxon>
        <taxon>Sphingomonas</taxon>
    </lineage>
</organism>
<gene>
    <name evidence="2" type="ORF">PQ455_16920</name>
</gene>
<evidence type="ECO:0000313" key="3">
    <source>
        <dbReference type="Proteomes" id="UP001220395"/>
    </source>
</evidence>
<evidence type="ECO:0000313" key="2">
    <source>
        <dbReference type="EMBL" id="WCT75495.1"/>
    </source>
</evidence>
<dbReference type="InterPro" id="IPR029058">
    <property type="entry name" value="AB_hydrolase_fold"/>
</dbReference>
<name>A0ABY7TRB5_9SPHN</name>
<dbReference type="Pfam" id="PF01738">
    <property type="entry name" value="DLH"/>
    <property type="match status" value="1"/>
</dbReference>
<protein>
    <submittedName>
        <fullName evidence="2">Dienelactone hydrolase family protein</fullName>
    </submittedName>
</protein>
<reference evidence="2 3" key="1">
    <citation type="submission" date="2023-02" db="EMBL/GenBank/DDBJ databases">
        <title>Genome sequence of Sphingomonas naphthae.</title>
        <authorList>
            <person name="Kim S."/>
            <person name="Heo J."/>
            <person name="Kwon S.-W."/>
        </authorList>
    </citation>
    <scope>NUCLEOTIDE SEQUENCE [LARGE SCALE GENOMIC DNA]</scope>
    <source>
        <strain evidence="2 3">KACC 18716</strain>
    </source>
</reference>
<dbReference type="InterPro" id="IPR002925">
    <property type="entry name" value="Dienelactn_hydro"/>
</dbReference>